<evidence type="ECO:0000256" key="1">
    <source>
        <dbReference type="ARBA" id="ARBA00006484"/>
    </source>
</evidence>
<comment type="caution">
    <text evidence="2">The sequence shown here is derived from an EMBL/GenBank/DDBJ whole genome shotgun (WGS) entry which is preliminary data.</text>
</comment>
<comment type="similarity">
    <text evidence="1">Belongs to the short-chain dehydrogenases/reductases (SDR) family.</text>
</comment>
<accession>A0A849P304</accession>
<dbReference type="CDD" id="cd05233">
    <property type="entry name" value="SDR_c"/>
    <property type="match status" value="1"/>
</dbReference>
<dbReference type="PROSITE" id="PS00061">
    <property type="entry name" value="ADH_SHORT"/>
    <property type="match status" value="1"/>
</dbReference>
<reference evidence="2 3" key="1">
    <citation type="submission" date="2020-05" db="EMBL/GenBank/DDBJ databases">
        <authorList>
            <person name="Niu N."/>
        </authorList>
    </citation>
    <scope>NUCLEOTIDE SEQUENCE [LARGE SCALE GENOMIC DNA]</scope>
    <source>
        <strain evidence="2 3">3340-03</strain>
    </source>
</reference>
<dbReference type="FunFam" id="3.40.50.720:FF:000084">
    <property type="entry name" value="Short-chain dehydrogenase reductase"/>
    <property type="match status" value="1"/>
</dbReference>
<organism evidence="2 3">
    <name type="scientific">Pelistega suis</name>
    <dbReference type="NCBI Taxonomy" id="1631957"/>
    <lineage>
        <taxon>Bacteria</taxon>
        <taxon>Pseudomonadati</taxon>
        <taxon>Pseudomonadota</taxon>
        <taxon>Betaproteobacteria</taxon>
        <taxon>Burkholderiales</taxon>
        <taxon>Alcaligenaceae</taxon>
        <taxon>Pelistega</taxon>
    </lineage>
</organism>
<proteinExistence type="inferred from homology"/>
<name>A0A849P304_9BURK</name>
<dbReference type="InterPro" id="IPR036291">
    <property type="entry name" value="NAD(P)-bd_dom_sf"/>
</dbReference>
<dbReference type="InterPro" id="IPR002347">
    <property type="entry name" value="SDR_fam"/>
</dbReference>
<dbReference type="GO" id="GO:0016616">
    <property type="term" value="F:oxidoreductase activity, acting on the CH-OH group of donors, NAD or NADP as acceptor"/>
    <property type="evidence" value="ECO:0007669"/>
    <property type="project" value="TreeGrafter"/>
</dbReference>
<evidence type="ECO:0000313" key="3">
    <source>
        <dbReference type="Proteomes" id="UP000537862"/>
    </source>
</evidence>
<dbReference type="AlphaFoldDB" id="A0A849P304"/>
<sequence>MISSYMQQFSLVGKTAFISASSQGLGLEMALALAKSGAKVYINGRQQEKLDKLIASFPALDLHHFCGDMSDKDDINHLMDFFEQTHQTCDILINNLGLRLRQSWADTAFSEMQYLLESNLLAPMYLSQRMAKQMKAGGRIISMSSVAGNIARKGDAIYPITKLGIVAMTRSLAVEYASQEITVNAIAPGAFATESNHALAADPIKGGHMSSRIPMQRWGKPEEIGGVAVFLASTLSSYITGQVLTVDGGLSVLF</sequence>
<dbReference type="RefSeq" id="WP_171680285.1">
    <property type="nucleotide sequence ID" value="NZ_JABGBN010000002.1"/>
</dbReference>
<dbReference type="Proteomes" id="UP000537862">
    <property type="component" value="Unassembled WGS sequence"/>
</dbReference>
<dbReference type="EMBL" id="JABGBN010000002">
    <property type="protein sequence ID" value="NOL51426.1"/>
    <property type="molecule type" value="Genomic_DNA"/>
</dbReference>
<dbReference type="Pfam" id="PF13561">
    <property type="entry name" value="adh_short_C2"/>
    <property type="match status" value="1"/>
</dbReference>
<protein>
    <submittedName>
        <fullName evidence="2">SDR family oxidoreductase</fullName>
    </submittedName>
</protein>
<keyword evidence="3" id="KW-1185">Reference proteome</keyword>
<dbReference type="PRINTS" id="PR00081">
    <property type="entry name" value="GDHRDH"/>
</dbReference>
<gene>
    <name evidence="2" type="ORF">HKX39_04440</name>
</gene>
<evidence type="ECO:0000313" key="2">
    <source>
        <dbReference type="EMBL" id="NOL51426.1"/>
    </source>
</evidence>
<dbReference type="InterPro" id="IPR020904">
    <property type="entry name" value="Sc_DH/Rdtase_CS"/>
</dbReference>
<dbReference type="SUPFAM" id="SSF51735">
    <property type="entry name" value="NAD(P)-binding Rossmann-fold domains"/>
    <property type="match status" value="1"/>
</dbReference>
<dbReference type="PRINTS" id="PR00080">
    <property type="entry name" value="SDRFAMILY"/>
</dbReference>
<dbReference type="Gene3D" id="3.40.50.720">
    <property type="entry name" value="NAD(P)-binding Rossmann-like Domain"/>
    <property type="match status" value="1"/>
</dbReference>
<dbReference type="PANTHER" id="PTHR42760">
    <property type="entry name" value="SHORT-CHAIN DEHYDROGENASES/REDUCTASES FAMILY MEMBER"/>
    <property type="match status" value="1"/>
</dbReference>